<name>A0A2K6I215_PANTR</name>
<dbReference type="EMBL" id="AACZ04052402">
    <property type="status" value="NOT_ANNOTATED_CDS"/>
    <property type="molecule type" value="Genomic_DNA"/>
</dbReference>
<reference evidence="1 2" key="1">
    <citation type="journal article" date="2005" name="Nature">
        <title>Initial sequence of the chimpanzee genome and comparison with the human genome.</title>
        <authorList>
            <consortium name="Chimpanzee sequencing and analysis consortium"/>
        </authorList>
    </citation>
    <scope>NUCLEOTIDE SEQUENCE [LARGE SCALE GENOMIC DNA]</scope>
</reference>
<protein>
    <submittedName>
        <fullName evidence="1">Uncharacterized protein</fullName>
    </submittedName>
</protein>
<dbReference type="AlphaFoldDB" id="A0A2K6I215"/>
<reference evidence="1" key="3">
    <citation type="submission" date="2025-09" db="UniProtKB">
        <authorList>
            <consortium name="Ensembl"/>
        </authorList>
    </citation>
    <scope>IDENTIFICATION</scope>
</reference>
<dbReference type="Bgee" id="ENSPTRG00000034128">
    <property type="expression patterns" value="Expressed in liver and 20 other cell types or tissues"/>
</dbReference>
<organism evidence="1 2">
    <name type="scientific">Pan troglodytes</name>
    <name type="common">Chimpanzee</name>
    <dbReference type="NCBI Taxonomy" id="9598"/>
    <lineage>
        <taxon>Eukaryota</taxon>
        <taxon>Metazoa</taxon>
        <taxon>Chordata</taxon>
        <taxon>Craniata</taxon>
        <taxon>Vertebrata</taxon>
        <taxon>Euteleostomi</taxon>
        <taxon>Mammalia</taxon>
        <taxon>Eutheria</taxon>
        <taxon>Euarchontoglires</taxon>
        <taxon>Primates</taxon>
        <taxon>Haplorrhini</taxon>
        <taxon>Catarrhini</taxon>
        <taxon>Hominidae</taxon>
        <taxon>Pan</taxon>
    </lineage>
</organism>
<accession>A0A2K6I215</accession>
<dbReference type="GO" id="GO:0004540">
    <property type="term" value="F:RNA nuclease activity"/>
    <property type="evidence" value="ECO:0000318"/>
    <property type="project" value="GO_Central"/>
</dbReference>
<dbReference type="OMA" id="PPGNWEQ"/>
<evidence type="ECO:0000313" key="1">
    <source>
        <dbReference type="Ensembl" id="ENSPTRP00000054974.4"/>
    </source>
</evidence>
<keyword evidence="2" id="KW-1185">Reference proteome</keyword>
<gene>
    <name evidence="3" type="primary">ANG</name>
</gene>
<dbReference type="Proteomes" id="UP000002277">
    <property type="component" value="Chromosome 14"/>
</dbReference>
<evidence type="ECO:0000313" key="2">
    <source>
        <dbReference type="Proteomes" id="UP000002277"/>
    </source>
</evidence>
<dbReference type="InParanoid" id="A0A2K6I215"/>
<dbReference type="GeneTree" id="ENSGT00980000199744"/>
<evidence type="ECO:0000313" key="3">
    <source>
        <dbReference type="VGNC" id="VGNC:10303"/>
    </source>
</evidence>
<dbReference type="GO" id="GO:0050830">
    <property type="term" value="P:defense response to Gram-positive bacterium"/>
    <property type="evidence" value="ECO:0000318"/>
    <property type="project" value="GO_Central"/>
</dbReference>
<reference evidence="1" key="2">
    <citation type="submission" date="2025-08" db="UniProtKB">
        <authorList>
            <consortium name="Ensembl"/>
        </authorList>
    </citation>
    <scope>IDENTIFICATION</scope>
</reference>
<dbReference type="Ensembl" id="ENSPTRT00000062417.4">
    <property type="protein sequence ID" value="ENSPTRP00000054974.4"/>
    <property type="gene ID" value="ENSPTRG00000034128.3"/>
</dbReference>
<proteinExistence type="predicted"/>
<sequence length="189" mass="21190">MVLSTSVKTKLHGFLDAQPGVVSEGPPGNWEQKPVSRHLPSVEAVLSRLLPVGFQLRKERGSQARSLPGLPLRPLGRVLLRRQLQGLIQAGGASSEKRGAVPTTQRLARRPATPHYAPISVRVHTLTQGRQPHLDAKRDSKEHLCVFYRLPIIVLGRKKRVRNKTSFHCPARFCGLVLRPSYCWKHWSL</sequence>
<dbReference type="VGNC" id="VGNC:10303">
    <property type="gene designation" value="ANG"/>
</dbReference>